<organism evidence="2 3">
    <name type="scientific">Clonorchis sinensis</name>
    <name type="common">Chinese liver fluke</name>
    <dbReference type="NCBI Taxonomy" id="79923"/>
    <lineage>
        <taxon>Eukaryota</taxon>
        <taxon>Metazoa</taxon>
        <taxon>Spiralia</taxon>
        <taxon>Lophotrochozoa</taxon>
        <taxon>Platyhelminthes</taxon>
        <taxon>Trematoda</taxon>
        <taxon>Digenea</taxon>
        <taxon>Opisthorchiida</taxon>
        <taxon>Opisthorchiata</taxon>
        <taxon>Opisthorchiidae</taxon>
        <taxon>Clonorchis</taxon>
    </lineage>
</organism>
<feature type="region of interest" description="Disordered" evidence="1">
    <location>
        <begin position="80"/>
        <end position="100"/>
    </location>
</feature>
<reference key="2">
    <citation type="submission" date="2011-10" db="EMBL/GenBank/DDBJ databases">
        <title>The genome and transcriptome sequence of Clonorchis sinensis provide insights into the carcinogenic liver fluke.</title>
        <authorList>
            <person name="Wang X."/>
            <person name="Huang Y."/>
            <person name="Chen W."/>
            <person name="Liu H."/>
            <person name="Guo L."/>
            <person name="Chen Y."/>
            <person name="Luo F."/>
            <person name="Zhou W."/>
            <person name="Sun J."/>
            <person name="Mao Q."/>
            <person name="Liang P."/>
            <person name="Zhou C."/>
            <person name="Tian Y."/>
            <person name="Men J."/>
            <person name="Lv X."/>
            <person name="Huang L."/>
            <person name="Zhou J."/>
            <person name="Hu Y."/>
            <person name="Li R."/>
            <person name="Zhang F."/>
            <person name="Lei H."/>
            <person name="Li X."/>
            <person name="Hu X."/>
            <person name="Liang C."/>
            <person name="Xu J."/>
            <person name="Wu Z."/>
            <person name="Yu X."/>
        </authorList>
    </citation>
    <scope>NUCLEOTIDE SEQUENCE</scope>
    <source>
        <strain>Henan</strain>
    </source>
</reference>
<evidence type="ECO:0000313" key="2">
    <source>
        <dbReference type="EMBL" id="GAA57264.1"/>
    </source>
</evidence>
<keyword evidence="2" id="KW-0813">Transport</keyword>
<accession>G7YWD4</accession>
<keyword evidence="2" id="KW-0407">Ion channel</keyword>
<keyword evidence="3" id="KW-1185">Reference proteome</keyword>
<protein>
    <submittedName>
        <fullName evidence="2">Calcium-activated potassium channel alpha subunit</fullName>
    </submittedName>
</protein>
<dbReference type="GO" id="GO:0034220">
    <property type="term" value="P:monoatomic ion transmembrane transport"/>
    <property type="evidence" value="ECO:0007669"/>
    <property type="project" value="UniProtKB-KW"/>
</dbReference>
<feature type="non-terminal residue" evidence="2">
    <location>
        <position position="1"/>
    </location>
</feature>
<name>G7YWD4_CLOSI</name>
<reference evidence="2" key="1">
    <citation type="journal article" date="2011" name="Genome Biol.">
        <title>The draft genome of the carcinogenic human liver fluke Clonorchis sinensis.</title>
        <authorList>
            <person name="Wang X."/>
            <person name="Chen W."/>
            <person name="Huang Y."/>
            <person name="Sun J."/>
            <person name="Men J."/>
            <person name="Liu H."/>
            <person name="Luo F."/>
            <person name="Guo L."/>
            <person name="Lv X."/>
            <person name="Deng C."/>
            <person name="Zhou C."/>
            <person name="Fan Y."/>
            <person name="Li X."/>
            <person name="Huang L."/>
            <person name="Hu Y."/>
            <person name="Liang C."/>
            <person name="Hu X."/>
            <person name="Xu J."/>
            <person name="Yu X."/>
        </authorList>
    </citation>
    <scope>NUCLEOTIDE SEQUENCE [LARGE SCALE GENOMIC DNA]</scope>
    <source>
        <strain evidence="2">Henan</strain>
    </source>
</reference>
<dbReference type="Proteomes" id="UP000008909">
    <property type="component" value="Unassembled WGS sequence"/>
</dbReference>
<gene>
    <name evidence="2" type="ORF">CLF_112422</name>
</gene>
<dbReference type="EMBL" id="DF144626">
    <property type="protein sequence ID" value="GAA57264.1"/>
    <property type="molecule type" value="Genomic_DNA"/>
</dbReference>
<keyword evidence="2" id="KW-0406">Ion transport</keyword>
<evidence type="ECO:0000256" key="1">
    <source>
        <dbReference type="SAM" id="MobiDB-lite"/>
    </source>
</evidence>
<feature type="compositionally biased region" description="Polar residues" evidence="1">
    <location>
        <begin position="80"/>
        <end position="93"/>
    </location>
</feature>
<proteinExistence type="predicted"/>
<evidence type="ECO:0000313" key="3">
    <source>
        <dbReference type="Proteomes" id="UP000008909"/>
    </source>
</evidence>
<dbReference type="AlphaFoldDB" id="G7YWD4"/>
<sequence length="218" mass="24238">YFNMLFMKISFLNHDVKFIWTFPNILLRKQVFFDPTALTFLETVILGGSSHEVEKLFAEDSGFFPDLLGHTVTSLEFTGFNSDTQTDGGQQHSTPRDQMPVIGNQQSTVSLFTGESTSGGKHAALSSVHEKGSDGECVAATDRRKSMSVKTGRHRISWANLDESKCADHLTVDSDLLSTNMKRSLMLPWRLSTSTSFLSYTTETAQLPDDQSSLFSVH</sequence>